<sequence length="1148" mass="123602">MDIVIYIEDVHYEMYIKVQTTRLPLPTFAPRAVVMYSASVGGEGSVALQLREAGPGDSARFHDNRLAIACHEPELLADFLNANDIDGEHGGLSALLGSASPDMALASDASDSLPLPDHDNDCTSSPSSLLSGVTTVSVAVTGLERPLSKKVRPKPASPNRQGPQQCQVCNKIFGNASALAKHKLTHSDERKYVCITCAKAFKRQDHLNGHMLTHRNKKPYECKADGCGKSYCDARSLRRHTENHHQPPAPETSSSSTPTTSVITIVEREVITHANASANANTNANSKISQRIASPISPAARTQPPHSDSSNGSDKSSGTSSSTNCDSSPPCTPPAPPTPPARPRPKSSSKPKSCTTQQSSQKTASGASASGAASGAGSGAASAAARPSDVKPVECNLCHRKFKNIPALNGHMRLHGGYFKKDSDNKKLDKKESTGPPLQTASVSVRALIEEKIISRRGATVASTTPTVITTDSVASRTGFVAPAPPPLSNIRTSVASPASPVATSSHFVSPRAPPVVTVANNAATSICAAQRDSTLIELLKKGNSKAVKRSASDPGQSPTQQDFTFRPELFGVSFNSDDGYFSPALNEDTFQFTTTHDQLEELASLEDYATVAASIRERSPVTFPSNRRLAAVLNSPLPESLADFGACHGGSPVPSPGMGYSANSPGLSYSTGGSPGLSFTATSPSSYSNHAEPSPGMAYPTPPASHDPHSPAQNAPRASSPLSAAFFTATMSSQEEVEEALEEVLPEECRSLDAYALEPSPTPRRIMLNSEDPLLSSSPRDFSHQRPFRRHSRLASSTISPLQQWQHDSLQVCVEGRDTVPAVFLSPSSVPASPQRRKRRASPASPFRSRMRRNTSHYTPQPILPPDREGSGLLIEHTAGMAASQTDVSQLEEPRHAQINIGRDFQADLPALCNDRIDLHRVPEQLLWDPGINDALDDNEVRMFMELSMCAAMPVGGHSREFALQTLGECGGDVRAATLRLMTRPAAPQQHESRWAPDEVEAFLAGLGHYDKDFYRISQLVRTKDSKQCIQFYYFWKKLTKDYKTLYLRSWTMDQQVSSQGSVGQYSALGSGAASSSGAALDIEEFPCKICGKVFNKVKSRSAHMKSHRPLDAEPKRPKLEKPYEKVERSDDRSHATAEYQSKPPAQ</sequence>
<reference evidence="1" key="1">
    <citation type="submission" date="2023-03" db="EMBL/GenBank/DDBJ databases">
        <title>Chromosome-level genomes of two armyworms, Mythimna separata and Mythimna loreyi, provide insights into the biosynthesis and reception of sex pheromones.</title>
        <authorList>
            <person name="Zhao H."/>
        </authorList>
    </citation>
    <scope>NUCLEOTIDE SEQUENCE</scope>
    <source>
        <strain evidence="1">BeijingLab</strain>
    </source>
</reference>
<gene>
    <name evidence="1" type="ORF">PYW08_007734</name>
</gene>
<evidence type="ECO:0000313" key="1">
    <source>
        <dbReference type="EMBL" id="KAJ8714114.1"/>
    </source>
</evidence>
<evidence type="ECO:0000313" key="2">
    <source>
        <dbReference type="Proteomes" id="UP001231649"/>
    </source>
</evidence>
<organism evidence="1 2">
    <name type="scientific">Mythimna loreyi</name>
    <dbReference type="NCBI Taxonomy" id="667449"/>
    <lineage>
        <taxon>Eukaryota</taxon>
        <taxon>Metazoa</taxon>
        <taxon>Ecdysozoa</taxon>
        <taxon>Arthropoda</taxon>
        <taxon>Hexapoda</taxon>
        <taxon>Insecta</taxon>
        <taxon>Pterygota</taxon>
        <taxon>Neoptera</taxon>
        <taxon>Endopterygota</taxon>
        <taxon>Lepidoptera</taxon>
        <taxon>Glossata</taxon>
        <taxon>Ditrysia</taxon>
        <taxon>Noctuoidea</taxon>
        <taxon>Noctuidae</taxon>
        <taxon>Noctuinae</taxon>
        <taxon>Hadenini</taxon>
        <taxon>Mythimna</taxon>
    </lineage>
</organism>
<comment type="caution">
    <text evidence="1">The sequence shown here is derived from an EMBL/GenBank/DDBJ whole genome shotgun (WGS) entry which is preliminary data.</text>
</comment>
<protein>
    <submittedName>
        <fullName evidence="1">Uncharacterized protein</fullName>
    </submittedName>
</protein>
<accession>A0ACC2QGJ6</accession>
<dbReference type="Proteomes" id="UP001231649">
    <property type="component" value="Chromosome 20"/>
</dbReference>
<dbReference type="EMBL" id="CM056796">
    <property type="protein sequence ID" value="KAJ8714114.1"/>
    <property type="molecule type" value="Genomic_DNA"/>
</dbReference>
<proteinExistence type="predicted"/>
<keyword evidence="2" id="KW-1185">Reference proteome</keyword>
<name>A0ACC2QGJ6_9NEOP</name>